<gene>
    <name evidence="1" type="ORF">BDA99DRAFT_433040</name>
</gene>
<reference evidence="1" key="1">
    <citation type="journal article" date="2022" name="IScience">
        <title>Evolution of zygomycete secretomes and the origins of terrestrial fungal ecologies.</title>
        <authorList>
            <person name="Chang Y."/>
            <person name="Wang Y."/>
            <person name="Mondo S."/>
            <person name="Ahrendt S."/>
            <person name="Andreopoulos W."/>
            <person name="Barry K."/>
            <person name="Beard J."/>
            <person name="Benny G.L."/>
            <person name="Blankenship S."/>
            <person name="Bonito G."/>
            <person name="Cuomo C."/>
            <person name="Desiro A."/>
            <person name="Gervers K.A."/>
            <person name="Hundley H."/>
            <person name="Kuo A."/>
            <person name="LaButti K."/>
            <person name="Lang B.F."/>
            <person name="Lipzen A."/>
            <person name="O'Donnell K."/>
            <person name="Pangilinan J."/>
            <person name="Reynolds N."/>
            <person name="Sandor L."/>
            <person name="Smith M.E."/>
            <person name="Tsang A."/>
            <person name="Grigoriev I.V."/>
            <person name="Stajich J.E."/>
            <person name="Spatafora J.W."/>
        </authorList>
    </citation>
    <scope>NUCLEOTIDE SEQUENCE</scope>
    <source>
        <strain evidence="1">RSA 2281</strain>
    </source>
</reference>
<dbReference type="AlphaFoldDB" id="A0AAD5K8B4"/>
<organism evidence="1 2">
    <name type="scientific">Phascolomyces articulosus</name>
    <dbReference type="NCBI Taxonomy" id="60185"/>
    <lineage>
        <taxon>Eukaryota</taxon>
        <taxon>Fungi</taxon>
        <taxon>Fungi incertae sedis</taxon>
        <taxon>Mucoromycota</taxon>
        <taxon>Mucoromycotina</taxon>
        <taxon>Mucoromycetes</taxon>
        <taxon>Mucorales</taxon>
        <taxon>Lichtheimiaceae</taxon>
        <taxon>Phascolomyces</taxon>
    </lineage>
</organism>
<proteinExistence type="predicted"/>
<comment type="caution">
    <text evidence="1">The sequence shown here is derived from an EMBL/GenBank/DDBJ whole genome shotgun (WGS) entry which is preliminary data.</text>
</comment>
<accession>A0AAD5K8B4</accession>
<name>A0AAD5K8B4_9FUNG</name>
<reference evidence="1" key="2">
    <citation type="submission" date="2023-02" db="EMBL/GenBank/DDBJ databases">
        <authorList>
            <consortium name="DOE Joint Genome Institute"/>
            <person name="Mondo S.J."/>
            <person name="Chang Y."/>
            <person name="Wang Y."/>
            <person name="Ahrendt S."/>
            <person name="Andreopoulos W."/>
            <person name="Barry K."/>
            <person name="Beard J."/>
            <person name="Benny G.L."/>
            <person name="Blankenship S."/>
            <person name="Bonito G."/>
            <person name="Cuomo C."/>
            <person name="Desiro A."/>
            <person name="Gervers K.A."/>
            <person name="Hundley H."/>
            <person name="Kuo A."/>
            <person name="LaButti K."/>
            <person name="Lang B.F."/>
            <person name="Lipzen A."/>
            <person name="O'Donnell K."/>
            <person name="Pangilinan J."/>
            <person name="Reynolds N."/>
            <person name="Sandor L."/>
            <person name="Smith M.W."/>
            <person name="Tsang A."/>
            <person name="Grigoriev I.V."/>
            <person name="Stajich J.E."/>
            <person name="Spatafora J.W."/>
        </authorList>
    </citation>
    <scope>NUCLEOTIDE SEQUENCE</scope>
    <source>
        <strain evidence="1">RSA 2281</strain>
    </source>
</reference>
<sequence length="222" mass="25231">ADGIPRVKDLDDIEICILETSNAYDDAGKAKVSFDHYKAMFASLSMIRNTAQKYRYVCYGDKEMKFYCIHAHGDAIRVWSMSTSEENVYLMTKEIKTASPKNFNKNAEKLYEFLEGSWKLMVKTITLSKIRERHEDGLQRMRKKGKVVPLHPLINPVIQKMGEKNHAKVVNDDGPMSYHIVRQGSDFGENDLEDLCVVSVFGSPGADAKPGAQLFLYNNQQI</sequence>
<feature type="non-terminal residue" evidence="1">
    <location>
        <position position="222"/>
    </location>
</feature>
<dbReference type="EMBL" id="JAIXMP010000005">
    <property type="protein sequence ID" value="KAI9273085.1"/>
    <property type="molecule type" value="Genomic_DNA"/>
</dbReference>
<evidence type="ECO:0000313" key="2">
    <source>
        <dbReference type="Proteomes" id="UP001209540"/>
    </source>
</evidence>
<protein>
    <submittedName>
        <fullName evidence="1">Uncharacterized protein</fullName>
    </submittedName>
</protein>
<keyword evidence="2" id="KW-1185">Reference proteome</keyword>
<evidence type="ECO:0000313" key="1">
    <source>
        <dbReference type="EMBL" id="KAI9273085.1"/>
    </source>
</evidence>
<dbReference type="Proteomes" id="UP001209540">
    <property type="component" value="Unassembled WGS sequence"/>
</dbReference>